<evidence type="ECO:0000256" key="6">
    <source>
        <dbReference type="ARBA" id="ARBA00009320"/>
    </source>
</evidence>
<dbReference type="InterPro" id="IPR043131">
    <property type="entry name" value="BCAT-like_N"/>
</dbReference>
<dbReference type="InterPro" id="IPR001544">
    <property type="entry name" value="Aminotrans_IV"/>
</dbReference>
<keyword evidence="14" id="KW-0032">Aminotransferase</keyword>
<name>A0A2T7G5Z1_9RHOB</name>
<comment type="function">
    <text evidence="2">Acts on leucine, isoleucine and valine.</text>
</comment>
<dbReference type="OrthoDB" id="9805628at2"/>
<dbReference type="CDD" id="cd01558">
    <property type="entry name" value="D-AAT_like"/>
    <property type="match status" value="1"/>
</dbReference>
<comment type="pathway">
    <text evidence="5">Amino-acid biosynthesis; L-leucine biosynthesis; L-leucine from 3-methyl-2-oxobutanoate: step 4/4.</text>
</comment>
<dbReference type="FunFam" id="3.20.10.10:FF:000002">
    <property type="entry name" value="D-alanine aminotransferase"/>
    <property type="match status" value="1"/>
</dbReference>
<proteinExistence type="inferred from homology"/>
<dbReference type="PANTHER" id="PTHR42743:SF11">
    <property type="entry name" value="AMINODEOXYCHORISMATE LYASE"/>
    <property type="match status" value="1"/>
</dbReference>
<evidence type="ECO:0000256" key="4">
    <source>
        <dbReference type="ARBA" id="ARBA00004931"/>
    </source>
</evidence>
<dbReference type="InterPro" id="IPR043132">
    <property type="entry name" value="BCAT-like_C"/>
</dbReference>
<evidence type="ECO:0000256" key="9">
    <source>
        <dbReference type="ARBA" id="ARBA00022898"/>
    </source>
</evidence>
<dbReference type="GO" id="GO:0052654">
    <property type="term" value="F:L-leucine-2-oxoglutarate transaminase activity"/>
    <property type="evidence" value="ECO:0007669"/>
    <property type="project" value="RHEA"/>
</dbReference>
<dbReference type="Pfam" id="PF01063">
    <property type="entry name" value="Aminotran_4"/>
    <property type="match status" value="1"/>
</dbReference>
<evidence type="ECO:0000256" key="5">
    <source>
        <dbReference type="ARBA" id="ARBA00005072"/>
    </source>
</evidence>
<comment type="catalytic activity">
    <reaction evidence="11">
        <text>L-valine + 2-oxoglutarate = 3-methyl-2-oxobutanoate + L-glutamate</text>
        <dbReference type="Rhea" id="RHEA:24813"/>
        <dbReference type="ChEBI" id="CHEBI:11851"/>
        <dbReference type="ChEBI" id="CHEBI:16810"/>
        <dbReference type="ChEBI" id="CHEBI:29985"/>
        <dbReference type="ChEBI" id="CHEBI:57762"/>
        <dbReference type="EC" id="2.6.1.42"/>
    </reaction>
</comment>
<dbReference type="GO" id="GO:0052656">
    <property type="term" value="F:L-isoleucine-2-oxoglutarate transaminase activity"/>
    <property type="evidence" value="ECO:0007669"/>
    <property type="project" value="RHEA"/>
</dbReference>
<evidence type="ECO:0000256" key="10">
    <source>
        <dbReference type="ARBA" id="ARBA00023304"/>
    </source>
</evidence>
<evidence type="ECO:0000256" key="8">
    <source>
        <dbReference type="ARBA" id="ARBA00014472"/>
    </source>
</evidence>
<dbReference type="SUPFAM" id="SSF56752">
    <property type="entry name" value="D-aminoacid aminotransferase-like PLP-dependent enzymes"/>
    <property type="match status" value="1"/>
</dbReference>
<protein>
    <recommendedName>
        <fullName evidence="8">Probable branched-chain-amino-acid aminotransferase</fullName>
        <ecNumber evidence="7">2.6.1.42</ecNumber>
    </recommendedName>
</protein>
<dbReference type="Proteomes" id="UP000244446">
    <property type="component" value="Unassembled WGS sequence"/>
</dbReference>
<keyword evidence="10" id="KW-0028">Amino-acid biosynthesis</keyword>
<comment type="caution">
    <text evidence="14">The sequence shown here is derived from an EMBL/GenBank/DDBJ whole genome shotgun (WGS) entry which is preliminary data.</text>
</comment>
<comment type="pathway">
    <text evidence="4">Amino-acid biosynthesis; L-valine biosynthesis; L-valine from pyruvate: step 4/4.</text>
</comment>
<dbReference type="PANTHER" id="PTHR42743">
    <property type="entry name" value="AMINO-ACID AMINOTRANSFERASE"/>
    <property type="match status" value="1"/>
</dbReference>
<comment type="pathway">
    <text evidence="3">Amino-acid biosynthesis; L-isoleucine biosynthesis; L-isoleucine from 2-oxobutanoate: step 4/4.</text>
</comment>
<dbReference type="InterPro" id="IPR050571">
    <property type="entry name" value="Class-IV_PLP-Dep_Aminotrnsfr"/>
</dbReference>
<evidence type="ECO:0000256" key="13">
    <source>
        <dbReference type="ARBA" id="ARBA00049229"/>
    </source>
</evidence>
<gene>
    <name evidence="14" type="ORF">DC366_12040</name>
</gene>
<evidence type="ECO:0000256" key="11">
    <source>
        <dbReference type="ARBA" id="ARBA00048212"/>
    </source>
</evidence>
<evidence type="ECO:0000256" key="3">
    <source>
        <dbReference type="ARBA" id="ARBA00004824"/>
    </source>
</evidence>
<reference evidence="14 15" key="1">
    <citation type="submission" date="2018-04" db="EMBL/GenBank/DDBJ databases">
        <title>Pelagivirga bohaiensis gen. nov., sp. nov., a bacterium isolated from the Bohai Sea.</title>
        <authorList>
            <person name="Ji X."/>
        </authorList>
    </citation>
    <scope>NUCLEOTIDE SEQUENCE [LARGE SCALE GENOMIC DNA]</scope>
    <source>
        <strain evidence="14 15">BH-SD19</strain>
    </source>
</reference>
<evidence type="ECO:0000256" key="2">
    <source>
        <dbReference type="ARBA" id="ARBA00003109"/>
    </source>
</evidence>
<sequence>MIVYLDGDFLPLDEARISPMDRGFLMADGIYEVTSVLDGKLIDFAAHLNRLGRSLAALDIAPMHDFDAWLAIHRKLIERNGVTEGGAYLQITRGAGPGRDFLWPDPAETRPTVYLFAFQKALVDTALARRGARIRTVPDLRWKRRDIKTVQLLYSSQAKSLAIAEGFDDVWMTEDGAVTEGSSSNVHLVLGGRLVTRPLSTDILHGITRAALLRYAAETGIAIEERPFSVEEVKAADEAFATSATSFVQPVVEIDETAIGTGIPGPITQRLREIYIDESRKRAI</sequence>
<comment type="similarity">
    <text evidence="6">Belongs to the class-IV pyridoxal-phosphate-dependent aminotransferase family.</text>
</comment>
<evidence type="ECO:0000256" key="1">
    <source>
        <dbReference type="ARBA" id="ARBA00001933"/>
    </source>
</evidence>
<comment type="catalytic activity">
    <reaction evidence="12">
        <text>L-isoleucine + 2-oxoglutarate = (S)-3-methyl-2-oxopentanoate + L-glutamate</text>
        <dbReference type="Rhea" id="RHEA:24801"/>
        <dbReference type="ChEBI" id="CHEBI:16810"/>
        <dbReference type="ChEBI" id="CHEBI:29985"/>
        <dbReference type="ChEBI" id="CHEBI:35146"/>
        <dbReference type="ChEBI" id="CHEBI:58045"/>
        <dbReference type="EC" id="2.6.1.42"/>
    </reaction>
</comment>
<dbReference type="AlphaFoldDB" id="A0A2T7G5Z1"/>
<organism evidence="14 15">
    <name type="scientific">Pelagivirga sediminicola</name>
    <dbReference type="NCBI Taxonomy" id="2170575"/>
    <lineage>
        <taxon>Bacteria</taxon>
        <taxon>Pseudomonadati</taxon>
        <taxon>Pseudomonadota</taxon>
        <taxon>Alphaproteobacteria</taxon>
        <taxon>Rhodobacterales</taxon>
        <taxon>Paracoccaceae</taxon>
        <taxon>Pelagivirga</taxon>
    </lineage>
</organism>
<keyword evidence="14" id="KW-0808">Transferase</keyword>
<keyword evidence="10" id="KW-0100">Branched-chain amino acid biosynthesis</keyword>
<comment type="cofactor">
    <cofactor evidence="1">
        <name>pyridoxal 5'-phosphate</name>
        <dbReference type="ChEBI" id="CHEBI:597326"/>
    </cofactor>
</comment>
<dbReference type="GO" id="GO:0052655">
    <property type="term" value="F:L-valine-2-oxoglutarate transaminase activity"/>
    <property type="evidence" value="ECO:0007669"/>
    <property type="project" value="RHEA"/>
</dbReference>
<dbReference type="InterPro" id="IPR036038">
    <property type="entry name" value="Aminotransferase-like"/>
</dbReference>
<comment type="catalytic activity">
    <reaction evidence="13">
        <text>L-leucine + 2-oxoglutarate = 4-methyl-2-oxopentanoate + L-glutamate</text>
        <dbReference type="Rhea" id="RHEA:18321"/>
        <dbReference type="ChEBI" id="CHEBI:16810"/>
        <dbReference type="ChEBI" id="CHEBI:17865"/>
        <dbReference type="ChEBI" id="CHEBI:29985"/>
        <dbReference type="ChEBI" id="CHEBI:57427"/>
        <dbReference type="EC" id="2.6.1.42"/>
    </reaction>
</comment>
<dbReference type="Gene3D" id="3.30.470.10">
    <property type="match status" value="1"/>
</dbReference>
<dbReference type="GO" id="GO:0005829">
    <property type="term" value="C:cytosol"/>
    <property type="evidence" value="ECO:0007669"/>
    <property type="project" value="TreeGrafter"/>
</dbReference>
<dbReference type="GO" id="GO:0008652">
    <property type="term" value="P:amino acid biosynthetic process"/>
    <property type="evidence" value="ECO:0007669"/>
    <property type="project" value="UniProtKB-ARBA"/>
</dbReference>
<evidence type="ECO:0000256" key="12">
    <source>
        <dbReference type="ARBA" id="ARBA00048798"/>
    </source>
</evidence>
<evidence type="ECO:0000313" key="14">
    <source>
        <dbReference type="EMBL" id="PVA09840.1"/>
    </source>
</evidence>
<keyword evidence="15" id="KW-1185">Reference proteome</keyword>
<keyword evidence="9" id="KW-0663">Pyridoxal phosphate</keyword>
<dbReference type="EC" id="2.6.1.42" evidence="7"/>
<dbReference type="EMBL" id="QCYH01000006">
    <property type="protein sequence ID" value="PVA09840.1"/>
    <property type="molecule type" value="Genomic_DNA"/>
</dbReference>
<accession>A0A2T7G5Z1</accession>
<dbReference type="Gene3D" id="3.20.10.10">
    <property type="entry name" value="D-amino Acid Aminotransferase, subunit A, domain 2"/>
    <property type="match status" value="1"/>
</dbReference>
<evidence type="ECO:0000313" key="15">
    <source>
        <dbReference type="Proteomes" id="UP000244446"/>
    </source>
</evidence>
<dbReference type="RefSeq" id="WP_108692463.1">
    <property type="nucleotide sequence ID" value="NZ_QCYH01000006.1"/>
</dbReference>
<dbReference type="GO" id="GO:0009082">
    <property type="term" value="P:branched-chain amino acid biosynthetic process"/>
    <property type="evidence" value="ECO:0007669"/>
    <property type="project" value="UniProtKB-KW"/>
</dbReference>
<evidence type="ECO:0000256" key="7">
    <source>
        <dbReference type="ARBA" id="ARBA00013053"/>
    </source>
</evidence>